<dbReference type="AlphaFoldDB" id="A0A4V2RRC8"/>
<feature type="transmembrane region" description="Helical" evidence="1">
    <location>
        <begin position="163"/>
        <end position="180"/>
    </location>
</feature>
<protein>
    <recommendedName>
        <fullName evidence="2">DUF418 domain-containing protein</fullName>
    </recommendedName>
</protein>
<keyword evidence="4" id="KW-1185">Reference proteome</keyword>
<dbReference type="Proteomes" id="UP000294832">
    <property type="component" value="Unassembled WGS sequence"/>
</dbReference>
<proteinExistence type="predicted"/>
<name>A0A4V2RRC8_9GAMM</name>
<gene>
    <name evidence="3" type="ORF">EDC91_1573</name>
</gene>
<dbReference type="PANTHER" id="PTHR30590:SF2">
    <property type="entry name" value="INNER MEMBRANE PROTEIN"/>
    <property type="match status" value="1"/>
</dbReference>
<keyword evidence="1" id="KW-0472">Membrane</keyword>
<evidence type="ECO:0000256" key="1">
    <source>
        <dbReference type="SAM" id="Phobius"/>
    </source>
</evidence>
<evidence type="ECO:0000313" key="4">
    <source>
        <dbReference type="Proteomes" id="UP000294832"/>
    </source>
</evidence>
<organism evidence="3 4">
    <name type="scientific">Shewanella fodinae</name>
    <dbReference type="NCBI Taxonomy" id="552357"/>
    <lineage>
        <taxon>Bacteria</taxon>
        <taxon>Pseudomonadati</taxon>
        <taxon>Pseudomonadota</taxon>
        <taxon>Gammaproteobacteria</taxon>
        <taxon>Alteromonadales</taxon>
        <taxon>Shewanellaceae</taxon>
        <taxon>Shewanella</taxon>
    </lineage>
</organism>
<dbReference type="InterPro" id="IPR007349">
    <property type="entry name" value="DUF418"/>
</dbReference>
<feature type="transmembrane region" description="Helical" evidence="1">
    <location>
        <begin position="33"/>
        <end position="52"/>
    </location>
</feature>
<dbReference type="EMBL" id="SLWF01000057">
    <property type="protein sequence ID" value="TCN76309.1"/>
    <property type="molecule type" value="Genomic_DNA"/>
</dbReference>
<dbReference type="RefSeq" id="WP_165900192.1">
    <property type="nucleotide sequence ID" value="NZ_SLWF01000057.1"/>
</dbReference>
<dbReference type="InterPro" id="IPR052529">
    <property type="entry name" value="Bact_Transport_Assoc"/>
</dbReference>
<feature type="domain" description="DUF418" evidence="2">
    <location>
        <begin position="240"/>
        <end position="388"/>
    </location>
</feature>
<feature type="transmembrane region" description="Helical" evidence="1">
    <location>
        <begin position="213"/>
        <end position="240"/>
    </location>
</feature>
<evidence type="ECO:0000259" key="2">
    <source>
        <dbReference type="Pfam" id="PF04235"/>
    </source>
</evidence>
<feature type="transmembrane region" description="Helical" evidence="1">
    <location>
        <begin position="252"/>
        <end position="274"/>
    </location>
</feature>
<accession>A0A4V2RRC8</accession>
<feature type="transmembrane region" description="Helical" evidence="1">
    <location>
        <begin position="280"/>
        <end position="301"/>
    </location>
</feature>
<dbReference type="PANTHER" id="PTHR30590">
    <property type="entry name" value="INNER MEMBRANE PROTEIN"/>
    <property type="match status" value="1"/>
</dbReference>
<feature type="transmembrane region" description="Helical" evidence="1">
    <location>
        <begin position="322"/>
        <end position="340"/>
    </location>
</feature>
<sequence length="393" mass="44189">MLPQSGIPHNQHSPMISAVQPYQQVARMANIDAVRGLAVLGIFFLNIFSMGISSYEYVPTATATVGDSIGQALYYLLLRDRFISLFSILFGAGLYIQWQNFSARGLDAGAKVKSRLYWLMLFGVLHGIFLWPGDILLSYGLCGMLVWRYRQLPVAELLRKAQLFIAIGLLVMLLMALIPFDVPSVVRGSPEYIAEYQLWTGSYSDQLRQQLPVVAISLLVFPMTYLWILSGLMLLGIYLLRQGWFSGPIARIGYLFWGSLLLSLLAYGCSYGNSQLLQNLALVIVVTAAIPMALWFLQVIVRYCGNQPQRLKSLQAAGRVALTLYILQSVVGVSLFRSIAPELLLTMDFMDYLLLAVIWSGIQLVLARCYLHFFKQGPLEWLWRKLAYNQNGS</sequence>
<reference evidence="3 4" key="1">
    <citation type="submission" date="2019-03" db="EMBL/GenBank/DDBJ databases">
        <title>Freshwater and sediment microbial communities from various areas in North America, analyzing microbe dynamics in response to fracking.</title>
        <authorList>
            <person name="Lamendella R."/>
        </authorList>
    </citation>
    <scope>NUCLEOTIDE SEQUENCE [LARGE SCALE GENOMIC DNA]</scope>
    <source>
        <strain evidence="3 4">74A</strain>
    </source>
</reference>
<comment type="caution">
    <text evidence="3">The sequence shown here is derived from an EMBL/GenBank/DDBJ whole genome shotgun (WGS) entry which is preliminary data.</text>
</comment>
<keyword evidence="1" id="KW-0812">Transmembrane</keyword>
<dbReference type="Pfam" id="PF04235">
    <property type="entry name" value="DUF418"/>
    <property type="match status" value="1"/>
</dbReference>
<evidence type="ECO:0000313" key="3">
    <source>
        <dbReference type="EMBL" id="TCN76309.1"/>
    </source>
</evidence>
<feature type="transmembrane region" description="Helical" evidence="1">
    <location>
        <begin position="352"/>
        <end position="371"/>
    </location>
</feature>
<keyword evidence="1" id="KW-1133">Transmembrane helix</keyword>
<feature type="transmembrane region" description="Helical" evidence="1">
    <location>
        <begin position="82"/>
        <end position="98"/>
    </location>
</feature>
<feature type="transmembrane region" description="Helical" evidence="1">
    <location>
        <begin position="118"/>
        <end position="142"/>
    </location>
</feature>